<evidence type="ECO:0000256" key="12">
    <source>
        <dbReference type="SAM" id="Phobius"/>
    </source>
</evidence>
<evidence type="ECO:0000256" key="4">
    <source>
        <dbReference type="ARBA" id="ARBA00022475"/>
    </source>
</evidence>
<sequence length="170" mass="17967">MYLVISAASAFAHDFYSHVLRQGKATEKEQMKAARWASVGIAVFSILLALGAQKMNVSFLVSLAFCVAASSNLPVILFTLFWKKFNTGGAVAGMLTGLIGSVGLILLSPNVMDAATAIFPLKNPAVISVPLGFLGAFVGAKLYTKKHKDNFEEIVVRANTGVGAHGAVEH</sequence>
<evidence type="ECO:0000256" key="6">
    <source>
        <dbReference type="ARBA" id="ARBA00022847"/>
    </source>
</evidence>
<evidence type="ECO:0000256" key="10">
    <source>
        <dbReference type="ARBA" id="ARBA00023136"/>
    </source>
</evidence>
<evidence type="ECO:0000256" key="3">
    <source>
        <dbReference type="ARBA" id="ARBA00022448"/>
    </source>
</evidence>
<proteinExistence type="inferred from homology"/>
<evidence type="ECO:0000256" key="11">
    <source>
        <dbReference type="RuleBase" id="RU362091"/>
    </source>
</evidence>
<evidence type="ECO:0000256" key="9">
    <source>
        <dbReference type="ARBA" id="ARBA00023065"/>
    </source>
</evidence>
<dbReference type="PROSITE" id="PS00457">
    <property type="entry name" value="NA_SOLUT_SYMP_2"/>
    <property type="match status" value="1"/>
</dbReference>
<dbReference type="GO" id="GO:0015123">
    <property type="term" value="F:acetate transmembrane transporter activity"/>
    <property type="evidence" value="ECO:0007669"/>
    <property type="project" value="TreeGrafter"/>
</dbReference>
<gene>
    <name evidence="13" type="ORF">EL26_00430</name>
</gene>
<feature type="transmembrane region" description="Helical" evidence="12">
    <location>
        <begin position="59"/>
        <end position="82"/>
    </location>
</feature>
<dbReference type="GO" id="GO:0006847">
    <property type="term" value="P:plasma membrane acetate transport"/>
    <property type="evidence" value="ECO:0007669"/>
    <property type="project" value="TreeGrafter"/>
</dbReference>
<dbReference type="GO" id="GO:0006811">
    <property type="term" value="P:monoatomic ion transport"/>
    <property type="evidence" value="ECO:0007669"/>
    <property type="project" value="UniProtKB-KW"/>
</dbReference>
<evidence type="ECO:0000256" key="5">
    <source>
        <dbReference type="ARBA" id="ARBA00022692"/>
    </source>
</evidence>
<dbReference type="PROSITE" id="PS50283">
    <property type="entry name" value="NA_SOLUT_SYMP_3"/>
    <property type="match status" value="1"/>
</dbReference>
<name>A0A074LWS0_9BACL</name>
<dbReference type="GO" id="GO:0005886">
    <property type="term" value="C:plasma membrane"/>
    <property type="evidence" value="ECO:0007669"/>
    <property type="project" value="UniProtKB-SubCell"/>
</dbReference>
<feature type="transmembrane region" description="Helical" evidence="12">
    <location>
        <begin position="127"/>
        <end position="144"/>
    </location>
</feature>
<feature type="transmembrane region" description="Helical" evidence="12">
    <location>
        <begin position="33"/>
        <end position="53"/>
    </location>
</feature>
<dbReference type="InterPro" id="IPR001734">
    <property type="entry name" value="Na/solute_symporter"/>
</dbReference>
<keyword evidence="7 12" id="KW-1133">Transmembrane helix</keyword>
<comment type="caution">
    <text evidence="13">The sequence shown here is derived from an EMBL/GenBank/DDBJ whole genome shotgun (WGS) entry which is preliminary data.</text>
</comment>
<dbReference type="EMBL" id="JMIR01000001">
    <property type="protein sequence ID" value="KEO85065.1"/>
    <property type="molecule type" value="Genomic_DNA"/>
</dbReference>
<evidence type="ECO:0000256" key="2">
    <source>
        <dbReference type="ARBA" id="ARBA00006434"/>
    </source>
</evidence>
<dbReference type="InterPro" id="IPR038377">
    <property type="entry name" value="Na/Glc_symporter_sf"/>
</dbReference>
<keyword evidence="4" id="KW-1003">Cell membrane</keyword>
<comment type="similarity">
    <text evidence="2 11">Belongs to the sodium:solute symporter (SSF) (TC 2.A.21) family.</text>
</comment>
<evidence type="ECO:0000313" key="13">
    <source>
        <dbReference type="EMBL" id="KEO85065.1"/>
    </source>
</evidence>
<dbReference type="Proteomes" id="UP000027931">
    <property type="component" value="Unassembled WGS sequence"/>
</dbReference>
<evidence type="ECO:0000256" key="7">
    <source>
        <dbReference type="ARBA" id="ARBA00022989"/>
    </source>
</evidence>
<evidence type="ECO:0000313" key="14">
    <source>
        <dbReference type="Proteomes" id="UP000027931"/>
    </source>
</evidence>
<keyword evidence="14" id="KW-1185">Reference proteome</keyword>
<accession>A0A074LWS0</accession>
<keyword evidence="3" id="KW-0813">Transport</keyword>
<reference evidence="13 14" key="1">
    <citation type="journal article" date="2013" name="Int. J. Syst. Evol. Microbiol.">
        <title>Tumebacillus flagellatus sp. nov., an alpha-amylase/pullulanase-producing bacterium isolated from cassava wastewater.</title>
        <authorList>
            <person name="Wang Q."/>
            <person name="Xie N."/>
            <person name="Qin Y."/>
            <person name="Shen N."/>
            <person name="Zhu J."/>
            <person name="Mi H."/>
            <person name="Huang R."/>
        </authorList>
    </citation>
    <scope>NUCLEOTIDE SEQUENCE [LARGE SCALE GENOMIC DNA]</scope>
    <source>
        <strain evidence="13 14">GST4</strain>
    </source>
</reference>
<feature type="transmembrane region" description="Helical" evidence="12">
    <location>
        <begin position="89"/>
        <end position="107"/>
    </location>
</feature>
<organism evidence="13 14">
    <name type="scientific">Tumebacillus flagellatus</name>
    <dbReference type="NCBI Taxonomy" id="1157490"/>
    <lineage>
        <taxon>Bacteria</taxon>
        <taxon>Bacillati</taxon>
        <taxon>Bacillota</taxon>
        <taxon>Bacilli</taxon>
        <taxon>Bacillales</taxon>
        <taxon>Alicyclobacillaceae</taxon>
        <taxon>Tumebacillus</taxon>
    </lineage>
</organism>
<keyword evidence="6" id="KW-0769">Symport</keyword>
<dbReference type="STRING" id="1157490.EL26_00430"/>
<dbReference type="InterPro" id="IPR050277">
    <property type="entry name" value="Sodium:Solute_Symporter"/>
</dbReference>
<evidence type="ECO:0000256" key="1">
    <source>
        <dbReference type="ARBA" id="ARBA00004651"/>
    </source>
</evidence>
<dbReference type="InterPro" id="IPR018212">
    <property type="entry name" value="Na/solute_symporter_CS"/>
</dbReference>
<keyword evidence="8" id="KW-0915">Sodium</keyword>
<protein>
    <submittedName>
        <fullName evidence="13">Sodium:solute symporter</fullName>
    </submittedName>
</protein>
<evidence type="ECO:0000256" key="8">
    <source>
        <dbReference type="ARBA" id="ARBA00023053"/>
    </source>
</evidence>
<dbReference type="eggNOG" id="COG4147">
    <property type="taxonomic scope" value="Bacteria"/>
</dbReference>
<keyword evidence="5 12" id="KW-0812">Transmembrane</keyword>
<dbReference type="PANTHER" id="PTHR48086">
    <property type="entry name" value="SODIUM/PROLINE SYMPORTER-RELATED"/>
    <property type="match status" value="1"/>
</dbReference>
<comment type="subcellular location">
    <subcellularLocation>
        <location evidence="1">Cell membrane</location>
        <topology evidence="1">Multi-pass membrane protein</topology>
    </subcellularLocation>
</comment>
<dbReference type="AlphaFoldDB" id="A0A074LWS0"/>
<keyword evidence="9" id="KW-0406">Ion transport</keyword>
<dbReference type="GO" id="GO:0015293">
    <property type="term" value="F:symporter activity"/>
    <property type="evidence" value="ECO:0007669"/>
    <property type="project" value="UniProtKB-KW"/>
</dbReference>
<keyword evidence="10 12" id="KW-0472">Membrane</keyword>
<dbReference type="Pfam" id="PF00474">
    <property type="entry name" value="SSF"/>
    <property type="match status" value="1"/>
</dbReference>
<dbReference type="Gene3D" id="1.20.1730.10">
    <property type="entry name" value="Sodium/glucose cotransporter"/>
    <property type="match status" value="1"/>
</dbReference>
<dbReference type="PANTHER" id="PTHR48086:SF6">
    <property type="entry name" value="CATION_ACETATE SYMPORTER ACTP"/>
    <property type="match status" value="1"/>
</dbReference>